<proteinExistence type="predicted"/>
<reference evidence="2" key="1">
    <citation type="submission" date="2014-12" db="EMBL/GenBank/DDBJ databases">
        <title>Insight into the proteome of Arion vulgaris.</title>
        <authorList>
            <person name="Aradska J."/>
            <person name="Bulat T."/>
            <person name="Smidak R."/>
            <person name="Sarate P."/>
            <person name="Gangsoo J."/>
            <person name="Sialana F."/>
            <person name="Bilban M."/>
            <person name="Lubec G."/>
        </authorList>
    </citation>
    <scope>NUCLEOTIDE SEQUENCE</scope>
    <source>
        <tissue evidence="2">Skin</tissue>
    </source>
</reference>
<feature type="compositionally biased region" description="Polar residues" evidence="1">
    <location>
        <begin position="1"/>
        <end position="15"/>
    </location>
</feature>
<protein>
    <submittedName>
        <fullName evidence="2">Uncharacterized protein</fullName>
    </submittedName>
</protein>
<feature type="compositionally biased region" description="Low complexity" evidence="1">
    <location>
        <begin position="17"/>
        <end position="36"/>
    </location>
</feature>
<feature type="region of interest" description="Disordered" evidence="1">
    <location>
        <begin position="1"/>
        <end position="98"/>
    </location>
</feature>
<feature type="non-terminal residue" evidence="2">
    <location>
        <position position="1"/>
    </location>
</feature>
<feature type="compositionally biased region" description="Polar residues" evidence="1">
    <location>
        <begin position="82"/>
        <end position="98"/>
    </location>
</feature>
<name>A0A0B6Y9W1_9EUPU</name>
<sequence>PNPSIISPGQTSAAKLTNHQQQTRQPQHQQTSSHSQDNPSPIPSTPNPYSHANVHQQRHHQQQHIAAHSAGYGPLPSRHYPGSNNMLVTGSMYSDINPLDNHTNVHSSMASHPGINSPINCSVSSLGYNQGSYDYIPKLTHL</sequence>
<accession>A0A0B6Y9W1</accession>
<evidence type="ECO:0000256" key="1">
    <source>
        <dbReference type="SAM" id="MobiDB-lite"/>
    </source>
</evidence>
<dbReference type="AlphaFoldDB" id="A0A0B6Y9W1"/>
<dbReference type="EMBL" id="HACG01006033">
    <property type="protein sequence ID" value="CEK52898.1"/>
    <property type="molecule type" value="Transcribed_RNA"/>
</dbReference>
<evidence type="ECO:0000313" key="2">
    <source>
        <dbReference type="EMBL" id="CEK52898.1"/>
    </source>
</evidence>
<organism evidence="2">
    <name type="scientific">Arion vulgaris</name>
    <dbReference type="NCBI Taxonomy" id="1028688"/>
    <lineage>
        <taxon>Eukaryota</taxon>
        <taxon>Metazoa</taxon>
        <taxon>Spiralia</taxon>
        <taxon>Lophotrochozoa</taxon>
        <taxon>Mollusca</taxon>
        <taxon>Gastropoda</taxon>
        <taxon>Heterobranchia</taxon>
        <taxon>Euthyneura</taxon>
        <taxon>Panpulmonata</taxon>
        <taxon>Eupulmonata</taxon>
        <taxon>Stylommatophora</taxon>
        <taxon>Helicina</taxon>
        <taxon>Arionoidea</taxon>
        <taxon>Arionidae</taxon>
        <taxon>Arion</taxon>
    </lineage>
</organism>
<gene>
    <name evidence="2" type="primary">ORF18387</name>
</gene>